<evidence type="ECO:0000256" key="2">
    <source>
        <dbReference type="ARBA" id="ARBA00022723"/>
    </source>
</evidence>
<proteinExistence type="inferred from homology"/>
<dbReference type="Proteomes" id="UP000195652">
    <property type="component" value="Chromosome"/>
</dbReference>
<dbReference type="NCBIfam" id="TIGR00173">
    <property type="entry name" value="menD"/>
    <property type="match status" value="1"/>
</dbReference>
<keyword evidence="2 6" id="KW-0479">Metal-binding</keyword>
<reference evidence="9 10" key="1">
    <citation type="journal article" date="2014" name="BMC Vet. Res.">
        <title>First report of Corynebacterium pseudotuberculosis from caseous lymphadenitis lesions in Black Alentejano pig (Sus scrofa domesticus).</title>
        <authorList>
            <person name="Oliveira M."/>
            <person name="Barroco C."/>
            <person name="Mottola C."/>
            <person name="Santos R."/>
            <person name="Lemsaddek A."/>
            <person name="Tavares L."/>
            <person name="Semedo-Lemsaddek T."/>
        </authorList>
    </citation>
    <scope>NUCLEOTIDE SEQUENCE [LARGE SCALE GENOMIC DNA]</scope>
    <source>
        <strain evidence="9 10">PO100/5</strain>
    </source>
</reference>
<evidence type="ECO:0000313" key="10">
    <source>
        <dbReference type="Proteomes" id="UP000195652"/>
    </source>
</evidence>
<comment type="pathway">
    <text evidence="6">Quinol/quinone metabolism; 1,4-dihydroxy-2-naphthoate biosynthesis; 1,4-dihydroxy-2-naphthoate from chorismate: step 2/7.</text>
</comment>
<dbReference type="GO" id="GO:0009234">
    <property type="term" value="P:menaquinone biosynthetic process"/>
    <property type="evidence" value="ECO:0007669"/>
    <property type="project" value="UniProtKB-UniRule"/>
</dbReference>
<dbReference type="GO" id="GO:0000287">
    <property type="term" value="F:magnesium ion binding"/>
    <property type="evidence" value="ECO:0007669"/>
    <property type="project" value="UniProtKB-UniRule"/>
</dbReference>
<keyword evidence="3 6" id="KW-0460">Magnesium</keyword>
<keyword evidence="10" id="KW-1185">Reference proteome</keyword>
<dbReference type="GeneID" id="75007045"/>
<dbReference type="CDD" id="cd07037">
    <property type="entry name" value="TPP_PYR_MenD"/>
    <property type="match status" value="1"/>
</dbReference>
<dbReference type="PANTHER" id="PTHR42916:SF1">
    <property type="entry name" value="PROTEIN PHYLLO, CHLOROPLASTIC"/>
    <property type="match status" value="1"/>
</dbReference>
<dbReference type="CDD" id="cd02009">
    <property type="entry name" value="TPP_SHCHC_synthase"/>
    <property type="match status" value="1"/>
</dbReference>
<dbReference type="PIRSF" id="PIRSF004983">
    <property type="entry name" value="MenD"/>
    <property type="match status" value="1"/>
</dbReference>
<evidence type="ECO:0000256" key="4">
    <source>
        <dbReference type="ARBA" id="ARBA00023052"/>
    </source>
</evidence>
<dbReference type="AlphaFoldDB" id="A0A7Y4P9U3"/>
<reference evidence="9 10" key="2">
    <citation type="journal article" date="2020" name="Antonie Van Leeuwenhoek">
        <title>Phylogenomic characterisation of a novel corynebacterial species pathogenic to animals.</title>
        <authorList>
            <person name="Moller J."/>
            <person name="Musella L."/>
            <person name="Melnikov V."/>
            <person name="Geissdorfer W."/>
            <person name="Burkovski A."/>
            <person name="Sangal V."/>
        </authorList>
    </citation>
    <scope>NUCLEOTIDE SEQUENCE [LARGE SCALE GENOMIC DNA]</scope>
    <source>
        <strain evidence="9 10">PO100/5</strain>
    </source>
</reference>
<dbReference type="InterPro" id="IPR029061">
    <property type="entry name" value="THDP-binding"/>
</dbReference>
<evidence type="ECO:0000313" key="9">
    <source>
        <dbReference type="EMBL" id="ARU45465.1"/>
    </source>
</evidence>
<dbReference type="KEGG" id="csil:CBE74_01940"/>
<keyword evidence="5 6" id="KW-0464">Manganese</keyword>
<reference evidence="9 10" key="3">
    <citation type="journal article" date="2020" name="Int. J. Syst. Evol. Microbiol.">
        <title>Corynebacterium silvaticum sp. nov., a unique group of NTTB corynebacteria in wild boar and roe deer.</title>
        <authorList>
            <person name="Dangel A."/>
            <person name="Berger A."/>
            <person name="Rau J."/>
            <person name="Eisenberg T."/>
            <person name="Kampfer P."/>
            <person name="Margos G."/>
            <person name="Contzen M."/>
            <person name="Busse H.J."/>
            <person name="Konrad R."/>
            <person name="Peters M."/>
            <person name="Sting R."/>
            <person name="Sing A."/>
        </authorList>
    </citation>
    <scope>NUCLEOTIDE SEQUENCE [LARGE SCALE GENOMIC DNA]</scope>
    <source>
        <strain evidence="9 10">PO100/5</strain>
    </source>
</reference>
<feature type="domain" description="Thiamine pyrophosphate enzyme TPP-binding" evidence="7">
    <location>
        <begin position="386"/>
        <end position="516"/>
    </location>
</feature>
<dbReference type="Gene3D" id="3.40.50.1220">
    <property type="entry name" value="TPP-binding domain"/>
    <property type="match status" value="1"/>
</dbReference>
<dbReference type="OrthoDB" id="9791859at2"/>
<dbReference type="UniPathway" id="UPA00079"/>
<organism evidence="9 10">
    <name type="scientific">Corynebacterium silvaticum</name>
    <dbReference type="NCBI Taxonomy" id="2320431"/>
    <lineage>
        <taxon>Bacteria</taxon>
        <taxon>Bacillati</taxon>
        <taxon>Actinomycetota</taxon>
        <taxon>Actinomycetes</taxon>
        <taxon>Mycobacteriales</taxon>
        <taxon>Corynebacteriaceae</taxon>
        <taxon>Corynebacterium</taxon>
    </lineage>
</organism>
<dbReference type="EMBL" id="CP021417">
    <property type="protein sequence ID" value="ARU45465.1"/>
    <property type="molecule type" value="Genomic_DNA"/>
</dbReference>
<keyword evidence="1 6" id="KW-0808">Transferase</keyword>
<dbReference type="EC" id="2.2.1.9" evidence="6"/>
<comment type="cofactor">
    <cofactor evidence="6">
        <name>Mg(2+)</name>
        <dbReference type="ChEBI" id="CHEBI:18420"/>
    </cofactor>
    <cofactor evidence="6">
        <name>Mn(2+)</name>
        <dbReference type="ChEBI" id="CHEBI:29035"/>
    </cofactor>
</comment>
<keyword evidence="4 6" id="KW-0786">Thiamine pyrophosphate</keyword>
<comment type="pathway">
    <text evidence="6">Quinol/quinone metabolism; menaquinone biosynthesis.</text>
</comment>
<dbReference type="RefSeq" id="WP_087453348.1">
    <property type="nucleotide sequence ID" value="NZ_CP021417.2"/>
</dbReference>
<dbReference type="GO" id="GO:0030976">
    <property type="term" value="F:thiamine pyrophosphate binding"/>
    <property type="evidence" value="ECO:0007669"/>
    <property type="project" value="UniProtKB-UniRule"/>
</dbReference>
<evidence type="ECO:0000256" key="1">
    <source>
        <dbReference type="ARBA" id="ARBA00022679"/>
    </source>
</evidence>
<dbReference type="InterPro" id="IPR004433">
    <property type="entry name" value="MenaQ_synth_MenD"/>
</dbReference>
<dbReference type="InterPro" id="IPR011766">
    <property type="entry name" value="TPP_enzyme_TPP-bd"/>
</dbReference>
<reference evidence="9 10" key="4">
    <citation type="journal article" date="2020" name="PLoS ONE">
        <title>Taxonomic classification of strain PO100/5 shows a broader geographic distribution and genetic markers of the recently described Corynebacterium silvaticum.</title>
        <authorList>
            <person name="Viana M.V.C."/>
            <person name="Profeta R."/>
            <person name="da Silva A.L."/>
            <person name="Hurtado R."/>
            <person name="Cerqueira J.C."/>
            <person name="Ribeiro B.F.S."/>
            <person name="Almeida M.O."/>
            <person name="Morais-Rodrigues F."/>
            <person name="Soares S.C."/>
            <person name="Oliveira M."/>
            <person name="Tavares L."/>
            <person name="Figueiredo H."/>
            <person name="Wattam A.R."/>
            <person name="Barh D."/>
            <person name="Ghosh P."/>
            <person name="Silva A."/>
            <person name="Azevedo V."/>
        </authorList>
    </citation>
    <scope>NUCLEOTIDE SEQUENCE [LARGE SCALE GENOMIC DNA]</scope>
    <source>
        <strain evidence="9 10">PO100/5</strain>
    </source>
</reference>
<keyword evidence="6" id="KW-0474">Menaquinone biosynthesis</keyword>
<comment type="catalytic activity">
    <reaction evidence="6">
        <text>isochorismate + 2-oxoglutarate + H(+) = 5-enolpyruvoyl-6-hydroxy-2-succinyl-cyclohex-3-ene-1-carboxylate + CO2</text>
        <dbReference type="Rhea" id="RHEA:25593"/>
        <dbReference type="ChEBI" id="CHEBI:15378"/>
        <dbReference type="ChEBI" id="CHEBI:16526"/>
        <dbReference type="ChEBI" id="CHEBI:16810"/>
        <dbReference type="ChEBI" id="CHEBI:29780"/>
        <dbReference type="ChEBI" id="CHEBI:58818"/>
        <dbReference type="EC" id="2.2.1.9"/>
    </reaction>
</comment>
<evidence type="ECO:0000256" key="5">
    <source>
        <dbReference type="ARBA" id="ARBA00023211"/>
    </source>
</evidence>
<dbReference type="Pfam" id="PF02775">
    <property type="entry name" value="TPP_enzyme_C"/>
    <property type="match status" value="1"/>
</dbReference>
<evidence type="ECO:0000259" key="7">
    <source>
        <dbReference type="Pfam" id="PF02775"/>
    </source>
</evidence>
<sequence>MMSSPQLARAVAAELARHLTDVVICPGSRNSPLSLELLARGDIRVHTRIDERSAAFLALGMGRASGRHVGIVTTSGTAVANCLPAMLEAAHSHTPIAMISADRPARLQGTGANQTINQIGIFGVVPTTSVATLADVQLIDAAFNKGQVHINVELDTPLVGDCLPEPPAESVKKTPIKGDVLDHGEVEIDLSRNTLVIVGDEAWEVPGLEDVPTIAEPSAPAPYHPVHPLAAGIFAHEQVSAEGYVVNTKPEQVIVVGHPTLHRSVFDLIADPAIEVTVLTRTDTVTDPTRSAQQVATRVKATGQPSKQWLTICEAASALAAEAVRDVLAQDFSFSGLHVAAAVADTLATGDTLVLGASNPVRDASFVGLPFSAVDTFTPRGTAGIDGTVSQAIGVALAVQTRNPEEIRAARTVALMGDVTFLHDVGGLLIGPDSPQPENLTIVVANDSGGGIFETLEVGNPQLRGSFERAFVTPHEVDIESIAAAYGVEYHRATDVQGLVEKLIDATDTAGFTLIEARTTRADRRAMHEALAKKVNM</sequence>
<dbReference type="HAMAP" id="MF_01659">
    <property type="entry name" value="MenD"/>
    <property type="match status" value="1"/>
</dbReference>
<dbReference type="Pfam" id="PF02776">
    <property type="entry name" value="TPP_enzyme_N"/>
    <property type="match status" value="1"/>
</dbReference>
<dbReference type="GO" id="GO:0030145">
    <property type="term" value="F:manganese ion binding"/>
    <property type="evidence" value="ECO:0007669"/>
    <property type="project" value="UniProtKB-UniRule"/>
</dbReference>
<gene>
    <name evidence="6 9" type="primary">menD</name>
    <name evidence="9" type="ORF">CBE74_01940</name>
</gene>
<dbReference type="InterPro" id="IPR012001">
    <property type="entry name" value="Thiamin_PyroP_enz_TPP-bd_dom"/>
</dbReference>
<dbReference type="UniPathway" id="UPA01057">
    <property type="reaction ID" value="UER00164"/>
</dbReference>
<evidence type="ECO:0000256" key="3">
    <source>
        <dbReference type="ARBA" id="ARBA00022842"/>
    </source>
</evidence>
<dbReference type="SUPFAM" id="SSF52518">
    <property type="entry name" value="Thiamin diphosphate-binding fold (THDP-binding)"/>
    <property type="match status" value="2"/>
</dbReference>
<comment type="subunit">
    <text evidence="6">Homodimer.</text>
</comment>
<comment type="similarity">
    <text evidence="6">Belongs to the TPP enzyme family. MenD subfamily.</text>
</comment>
<dbReference type="GO" id="GO:0070204">
    <property type="term" value="F:2-succinyl-5-enolpyruvyl-6-hydroxy-3-cyclohexene-1-carboxylic-acid synthase activity"/>
    <property type="evidence" value="ECO:0007669"/>
    <property type="project" value="UniProtKB-UniRule"/>
</dbReference>
<evidence type="ECO:0000256" key="6">
    <source>
        <dbReference type="HAMAP-Rule" id="MF_01659"/>
    </source>
</evidence>
<feature type="domain" description="Thiamine pyrophosphate enzyme N-terminal TPP-binding" evidence="8">
    <location>
        <begin position="7"/>
        <end position="120"/>
    </location>
</feature>
<name>A0A7Y4P9U3_9CORY</name>
<comment type="cofactor">
    <cofactor evidence="6">
        <name>thiamine diphosphate</name>
        <dbReference type="ChEBI" id="CHEBI:58937"/>
    </cofactor>
    <text evidence="6">Binds 1 thiamine pyrophosphate per subunit.</text>
</comment>
<dbReference type="PANTHER" id="PTHR42916">
    <property type="entry name" value="2-SUCCINYL-5-ENOLPYRUVYL-6-HYDROXY-3-CYCLOHEXENE-1-CARBOXYLATE SYNTHASE"/>
    <property type="match status" value="1"/>
</dbReference>
<accession>A0A7Y4P9U3</accession>
<protein>
    <recommendedName>
        <fullName evidence="6">2-succinyl-5-enolpyruvyl-6-hydroxy-3-cyclohexene-1-carboxylate synthase</fullName>
        <shortName evidence="6">SEPHCHC synthase</shortName>
        <ecNumber evidence="6">2.2.1.9</ecNumber>
    </recommendedName>
    <alternativeName>
        <fullName evidence="6">Menaquinone biosynthesis protein MenD</fullName>
    </alternativeName>
</protein>
<comment type="function">
    <text evidence="6">Catalyzes the thiamine diphosphate-dependent decarboxylation of 2-oxoglutarate and the subsequent addition of the resulting succinic semialdehyde-thiamine pyrophosphate anion to isochorismate to yield 2-succinyl-5-enolpyruvyl-6-hydroxy-3-cyclohexene-1-carboxylate (SEPHCHC).</text>
</comment>
<evidence type="ECO:0000259" key="8">
    <source>
        <dbReference type="Pfam" id="PF02776"/>
    </source>
</evidence>
<dbReference type="Gene3D" id="3.40.50.970">
    <property type="match status" value="2"/>
</dbReference>